<evidence type="ECO:0000313" key="1">
    <source>
        <dbReference type="EMBL" id="GBF04746.1"/>
    </source>
</evidence>
<dbReference type="RefSeq" id="WP_165794067.1">
    <property type="nucleotide sequence ID" value="NZ_BFAG01000002.1"/>
</dbReference>
<dbReference type="AlphaFoldDB" id="A0A2I9D2M9"/>
<dbReference type="Proteomes" id="UP000236569">
    <property type="component" value="Unassembled WGS sequence"/>
</dbReference>
<accession>A0A2I9D2M9</accession>
<organism evidence="1 2">
    <name type="scientific">Deinococcus aerius</name>
    <dbReference type="NCBI Taxonomy" id="200253"/>
    <lineage>
        <taxon>Bacteria</taxon>
        <taxon>Thermotogati</taxon>
        <taxon>Deinococcota</taxon>
        <taxon>Deinococci</taxon>
        <taxon>Deinococcales</taxon>
        <taxon>Deinococcaceae</taxon>
        <taxon>Deinococcus</taxon>
    </lineage>
</organism>
<comment type="caution">
    <text evidence="1">The sequence shown here is derived from an EMBL/GenBank/DDBJ whole genome shotgun (WGS) entry which is preliminary data.</text>
</comment>
<gene>
    <name evidence="1" type="ORF">DAERI_020343</name>
</gene>
<evidence type="ECO:0000313" key="2">
    <source>
        <dbReference type="Proteomes" id="UP000236569"/>
    </source>
</evidence>
<name>A0A2I9D2M9_9DEIO</name>
<proteinExistence type="predicted"/>
<protein>
    <submittedName>
        <fullName evidence="1">Uncharacterized protein</fullName>
    </submittedName>
</protein>
<keyword evidence="2" id="KW-1185">Reference proteome</keyword>
<sequence length="55" mass="6418">MVNTRCLTYVSPKTSQHEEGRRELQAQVEAALQVLRLAEQLDPRPLKPRVRVHLR</sequence>
<reference evidence="2" key="1">
    <citation type="submission" date="2018-01" db="EMBL/GenBank/DDBJ databases">
        <title>Draft Genome Sequence of the Radioresistant Bacterium Deinococcus aerius TR0125, Isolated from the Higher Atmosphere above Japan.</title>
        <authorList>
            <person name="Satoh K."/>
            <person name="Arai H."/>
            <person name="Sanzen T."/>
            <person name="Kawaguchi Y."/>
            <person name="Hayashi H."/>
            <person name="Yokobori S."/>
            <person name="Yamagishi A."/>
            <person name="Oono Y."/>
            <person name="Narumi I."/>
        </authorList>
    </citation>
    <scope>NUCLEOTIDE SEQUENCE [LARGE SCALE GENOMIC DNA]</scope>
    <source>
        <strain evidence="2">TR0125</strain>
    </source>
</reference>
<dbReference type="EMBL" id="BFAG01000002">
    <property type="protein sequence ID" value="GBF04746.1"/>
    <property type="molecule type" value="Genomic_DNA"/>
</dbReference>